<dbReference type="PROSITE" id="PS51318">
    <property type="entry name" value="TAT"/>
    <property type="match status" value="1"/>
</dbReference>
<evidence type="ECO:0000259" key="1">
    <source>
        <dbReference type="Pfam" id="PF06439"/>
    </source>
</evidence>
<dbReference type="Proteomes" id="UP000294739">
    <property type="component" value="Unassembled WGS sequence"/>
</dbReference>
<dbReference type="Gene3D" id="3.20.20.80">
    <property type="entry name" value="Glycosidases"/>
    <property type="match status" value="1"/>
</dbReference>
<gene>
    <name evidence="2" type="ORF">E1269_13780</name>
</gene>
<dbReference type="Gene3D" id="2.60.120.560">
    <property type="entry name" value="Exo-inulinase, domain 1"/>
    <property type="match status" value="1"/>
</dbReference>
<feature type="domain" description="3-keto-alpha-glucoside-1,2-lyase/3-keto-2-hydroxy-glucal hydratase" evidence="1">
    <location>
        <begin position="173"/>
        <end position="331"/>
    </location>
</feature>
<protein>
    <recommendedName>
        <fullName evidence="1">3-keto-alpha-glucoside-1,2-lyase/3-keto-2-hydroxy-glucal hydratase domain-containing protein</fullName>
    </recommendedName>
</protein>
<dbReference type="Pfam" id="PF06439">
    <property type="entry name" value="3keto-disac_hyd"/>
    <property type="match status" value="1"/>
</dbReference>
<sequence length="655" mass="72112">MHEQGSPHQQMMPNRRDVLRAMGTGALAAGSLPVFGVATATGASPSAGIRHSTLPAASSHHPQLIAGEEFPIGIWLPPPLWETTVERYQEIKDAGFTYAHSNNYLNAHFTLQQYALNIAHQVGLKLVVDDPTIYWMTHEFSIKTGDGDFTLSPEQARIKTQQVIDHYRPRSFWELQDGHLFINGGSGAGTIGLSNDGTDWSDYTFALDVAPLQTGGGGAYAQGGWAFRAQDPQNAYVWLLANPERADGAPGHLAKVLFVDGSPVWIRTVPLDFAVTHDTWYHVEMVLSGETITTSINGEVIDVTTDNTYLEGRVGFREAGDETAYFDNVEVTTEDESLVLTDDFSGDFGKWKEPSAGGFPSFVGINLYDEPQPDRFETLARQVEIVRALSPESLPYINILPTNDPGYVREFVDVVKPPLISFDRYPLLLDGSDDPNYFLNWKFVRDEGLRAKLHTWIFIQTVAYRGHREPTAAEILWQINVSLAYGCKGIQYFTYWTPHTVVPEDFHSALITLDGERTERYDAAKEINTGWLSPVGRELKPLVSESVTHANDDPLPNGATAFSADDYVRAARGDAVVLGRFRSADASDRTRWLLVANRAHSASASARLTPGAAVGEIELFDPQEGVYGRERGSGQITVDLPPGAAALYRLQPGTG</sequence>
<dbReference type="RefSeq" id="WP_131895380.1">
    <property type="nucleotide sequence ID" value="NZ_SMKZ01000017.1"/>
</dbReference>
<proteinExistence type="predicted"/>
<evidence type="ECO:0000313" key="2">
    <source>
        <dbReference type="EMBL" id="TDE09691.1"/>
    </source>
</evidence>
<reference evidence="2 3" key="1">
    <citation type="submission" date="2019-03" db="EMBL/GenBank/DDBJ databases">
        <title>Draft genome sequences of novel Actinobacteria.</title>
        <authorList>
            <person name="Sahin N."/>
            <person name="Ay H."/>
            <person name="Saygin H."/>
        </authorList>
    </citation>
    <scope>NUCLEOTIDE SEQUENCE [LARGE SCALE GENOMIC DNA]</scope>
    <source>
        <strain evidence="2 3">5K138</strain>
    </source>
</reference>
<dbReference type="EMBL" id="SMKZ01000017">
    <property type="protein sequence ID" value="TDE09691.1"/>
    <property type="molecule type" value="Genomic_DNA"/>
</dbReference>
<comment type="caution">
    <text evidence="2">The sequence shown here is derived from an EMBL/GenBank/DDBJ whole genome shotgun (WGS) entry which is preliminary data.</text>
</comment>
<dbReference type="InterPro" id="IPR010496">
    <property type="entry name" value="AL/BT2_dom"/>
</dbReference>
<dbReference type="InterPro" id="IPR006311">
    <property type="entry name" value="TAT_signal"/>
</dbReference>
<dbReference type="OrthoDB" id="2569184at2"/>
<name>A0A4R5DCY5_9ACTN</name>
<dbReference type="InParanoid" id="A0A4R5DCY5"/>
<dbReference type="AlphaFoldDB" id="A0A4R5DCY5"/>
<accession>A0A4R5DCY5</accession>
<evidence type="ECO:0000313" key="3">
    <source>
        <dbReference type="Proteomes" id="UP000294739"/>
    </source>
</evidence>
<organism evidence="2 3">
    <name type="scientific">Jiangella asiatica</name>
    <dbReference type="NCBI Taxonomy" id="2530372"/>
    <lineage>
        <taxon>Bacteria</taxon>
        <taxon>Bacillati</taxon>
        <taxon>Actinomycetota</taxon>
        <taxon>Actinomycetes</taxon>
        <taxon>Jiangellales</taxon>
        <taxon>Jiangellaceae</taxon>
        <taxon>Jiangella</taxon>
    </lineage>
</organism>
<keyword evidence="3" id="KW-1185">Reference proteome</keyword>